<sequence>MRMFEFWDISDLYKALIALAAGIVLGLEREMKDKAAGLKTITLITLGSALFAIISYNVGQPNSEATRIASYIVSGIGFLGAGVIFKDGVNVSGLTTASVIWLASAVGMAIGFGEVYLALIFLGVSLVFIYFGSTANRFFPSYKVSRMLMISLHKSNAENRKELIARMRTMLVKIEERKLSVKGDKLCIYFDITVKSRKMKMLEDFLLNETNILEFEM</sequence>
<dbReference type="PANTHER" id="PTHR33778">
    <property type="entry name" value="PROTEIN MGTC"/>
    <property type="match status" value="1"/>
</dbReference>
<gene>
    <name evidence="9" type="ORF">U0035_08325</name>
</gene>
<keyword evidence="5 7" id="KW-1133">Transmembrane helix</keyword>
<protein>
    <submittedName>
        <fullName evidence="9">MgtC/SapB family protein</fullName>
    </submittedName>
</protein>
<feature type="transmembrane region" description="Helical" evidence="7">
    <location>
        <begin position="91"/>
        <end position="110"/>
    </location>
</feature>
<keyword evidence="3" id="KW-1003">Cell membrane</keyword>
<evidence type="ECO:0000313" key="10">
    <source>
        <dbReference type="Proteomes" id="UP001325680"/>
    </source>
</evidence>
<dbReference type="PANTHER" id="PTHR33778:SF1">
    <property type="entry name" value="MAGNESIUM TRANSPORTER YHID-RELATED"/>
    <property type="match status" value="1"/>
</dbReference>
<reference evidence="9 10" key="1">
    <citation type="submission" date="2023-12" db="EMBL/GenBank/DDBJ databases">
        <title>Genome sequencing and assembly of bacterial species from a model synthetic community.</title>
        <authorList>
            <person name="Hogle S.L."/>
        </authorList>
    </citation>
    <scope>NUCLEOTIDE SEQUENCE [LARGE SCALE GENOMIC DNA]</scope>
    <source>
        <strain evidence="9 10">HAMBI_3031</strain>
    </source>
</reference>
<evidence type="ECO:0000259" key="8">
    <source>
        <dbReference type="Pfam" id="PF02308"/>
    </source>
</evidence>
<evidence type="ECO:0000313" key="9">
    <source>
        <dbReference type="EMBL" id="WQD40147.1"/>
    </source>
</evidence>
<feature type="transmembrane region" description="Helical" evidence="7">
    <location>
        <begin position="65"/>
        <end position="84"/>
    </location>
</feature>
<feature type="transmembrane region" description="Helical" evidence="7">
    <location>
        <begin position="116"/>
        <end position="139"/>
    </location>
</feature>
<evidence type="ECO:0000256" key="5">
    <source>
        <dbReference type="ARBA" id="ARBA00022989"/>
    </source>
</evidence>
<keyword evidence="10" id="KW-1185">Reference proteome</keyword>
<feature type="domain" description="MgtC/SapB/SrpB/YhiD N-terminal" evidence="8">
    <location>
        <begin position="16"/>
        <end position="135"/>
    </location>
</feature>
<dbReference type="Proteomes" id="UP001325680">
    <property type="component" value="Chromosome"/>
</dbReference>
<evidence type="ECO:0000256" key="2">
    <source>
        <dbReference type="ARBA" id="ARBA00009298"/>
    </source>
</evidence>
<dbReference type="PRINTS" id="PR01837">
    <property type="entry name" value="MGTCSAPBPROT"/>
</dbReference>
<dbReference type="InterPro" id="IPR049177">
    <property type="entry name" value="MgtC_SapB_SrpB_YhiD_N"/>
</dbReference>
<feature type="transmembrane region" description="Helical" evidence="7">
    <location>
        <begin position="40"/>
        <end position="59"/>
    </location>
</feature>
<accession>A0ABZ0WA42</accession>
<evidence type="ECO:0000256" key="6">
    <source>
        <dbReference type="ARBA" id="ARBA00023136"/>
    </source>
</evidence>
<dbReference type="InterPro" id="IPR003416">
    <property type="entry name" value="MgtC/SapB/SrpB/YhiD_fam"/>
</dbReference>
<name>A0ABZ0WA42_9BACT</name>
<evidence type="ECO:0000256" key="3">
    <source>
        <dbReference type="ARBA" id="ARBA00022475"/>
    </source>
</evidence>
<evidence type="ECO:0000256" key="4">
    <source>
        <dbReference type="ARBA" id="ARBA00022692"/>
    </source>
</evidence>
<dbReference type="EMBL" id="CP139960">
    <property type="protein sequence ID" value="WQD40147.1"/>
    <property type="molecule type" value="Genomic_DNA"/>
</dbReference>
<keyword evidence="4 7" id="KW-0812">Transmembrane</keyword>
<proteinExistence type="inferred from homology"/>
<comment type="similarity">
    <text evidence="2">Belongs to the MgtC/SapB family.</text>
</comment>
<comment type="subcellular location">
    <subcellularLocation>
        <location evidence="1">Cell membrane</location>
        <topology evidence="1">Multi-pass membrane protein</topology>
    </subcellularLocation>
</comment>
<dbReference type="RefSeq" id="WP_114789532.1">
    <property type="nucleotide sequence ID" value="NZ_CP139960.1"/>
</dbReference>
<organism evidence="9 10">
    <name type="scientific">Niabella yanshanensis</name>
    <dbReference type="NCBI Taxonomy" id="577386"/>
    <lineage>
        <taxon>Bacteria</taxon>
        <taxon>Pseudomonadati</taxon>
        <taxon>Bacteroidota</taxon>
        <taxon>Chitinophagia</taxon>
        <taxon>Chitinophagales</taxon>
        <taxon>Chitinophagaceae</taxon>
        <taxon>Niabella</taxon>
    </lineage>
</organism>
<dbReference type="Pfam" id="PF02308">
    <property type="entry name" value="MgtC"/>
    <property type="match status" value="1"/>
</dbReference>
<keyword evidence="6 7" id="KW-0472">Membrane</keyword>
<evidence type="ECO:0000256" key="7">
    <source>
        <dbReference type="SAM" id="Phobius"/>
    </source>
</evidence>
<evidence type="ECO:0000256" key="1">
    <source>
        <dbReference type="ARBA" id="ARBA00004651"/>
    </source>
</evidence>